<dbReference type="SUPFAM" id="SSF48452">
    <property type="entry name" value="TPR-like"/>
    <property type="match status" value="1"/>
</dbReference>
<accession>A0A543FHF0</accession>
<dbReference type="InterPro" id="IPR011990">
    <property type="entry name" value="TPR-like_helical_dom_sf"/>
</dbReference>
<reference evidence="2 3" key="1">
    <citation type="submission" date="2019-06" db="EMBL/GenBank/DDBJ databases">
        <title>Sequencing the genomes of 1000 actinobacteria strains.</title>
        <authorList>
            <person name="Klenk H.-P."/>
        </authorList>
    </citation>
    <scope>NUCLEOTIDE SEQUENCE [LARGE SCALE GENOMIC DNA]</scope>
    <source>
        <strain evidence="2 3">DSM 103495</strain>
    </source>
</reference>
<evidence type="ECO:0000313" key="3">
    <source>
        <dbReference type="Proteomes" id="UP000316331"/>
    </source>
</evidence>
<feature type="repeat" description="TPR" evidence="1">
    <location>
        <begin position="241"/>
        <end position="274"/>
    </location>
</feature>
<dbReference type="AlphaFoldDB" id="A0A543FHF0"/>
<dbReference type="InterPro" id="IPR019734">
    <property type="entry name" value="TPR_rpt"/>
</dbReference>
<dbReference type="Gene3D" id="1.25.40.10">
    <property type="entry name" value="Tetratricopeptide repeat domain"/>
    <property type="match status" value="1"/>
</dbReference>
<evidence type="ECO:0000256" key="1">
    <source>
        <dbReference type="PROSITE-ProRule" id="PRU00339"/>
    </source>
</evidence>
<keyword evidence="1" id="KW-0802">TPR repeat</keyword>
<name>A0A543FHF0_9NOCA</name>
<dbReference type="Proteomes" id="UP000316331">
    <property type="component" value="Unassembled WGS sequence"/>
</dbReference>
<evidence type="ECO:0000313" key="2">
    <source>
        <dbReference type="EMBL" id="TQM33251.1"/>
    </source>
</evidence>
<protein>
    <submittedName>
        <fullName evidence="2">Uncharacterized protein</fullName>
    </submittedName>
</protein>
<gene>
    <name evidence="2" type="ORF">FB390_4970</name>
</gene>
<dbReference type="SMART" id="SM00028">
    <property type="entry name" value="TPR"/>
    <property type="match status" value="2"/>
</dbReference>
<dbReference type="EMBL" id="VFPG01000001">
    <property type="protein sequence ID" value="TQM33251.1"/>
    <property type="molecule type" value="Genomic_DNA"/>
</dbReference>
<comment type="caution">
    <text evidence="2">The sequence shown here is derived from an EMBL/GenBank/DDBJ whole genome shotgun (WGS) entry which is preliminary data.</text>
</comment>
<dbReference type="PROSITE" id="PS50005">
    <property type="entry name" value="TPR"/>
    <property type="match status" value="1"/>
</dbReference>
<sequence length="358" mass="38506">MILRAVQGLAESDGMDRRGFLALAGVHLNAPAHQWLLERPGGDLSRRGSARVHAGAVEVIDAITAGLRRVDDSHGGGGAALTAQLHAHLRHVVELLSSGTYDDSTGKRLYASAAELLRLRGWTAFENGEHGMAQRCWIAALRAADTSGDRALAANILGFMSCQAKDLASQASTAVTLAETARSGYRGTSPRVAAILHLRAAEAYATVGDRRRCHSAIDAAFDSLDRSGDSPDWSYWIDNPAQVHAQAGFCHLRLGEAAQARHHLTQALTLSPDTDHRETALRHTLLTAAWLHLRQTDVEQAVYHAGHALTLLTGTVNSTRCAHQLAAVVSAAQDHNHQPALRVLRHRIQDLLYPPLGG</sequence>
<keyword evidence="3" id="KW-1185">Reference proteome</keyword>
<organism evidence="2 3">
    <name type="scientific">Nocardia bhagyanarayanae</name>
    <dbReference type="NCBI Taxonomy" id="1215925"/>
    <lineage>
        <taxon>Bacteria</taxon>
        <taxon>Bacillati</taxon>
        <taxon>Actinomycetota</taxon>
        <taxon>Actinomycetes</taxon>
        <taxon>Mycobacteriales</taxon>
        <taxon>Nocardiaceae</taxon>
        <taxon>Nocardia</taxon>
    </lineage>
</organism>
<proteinExistence type="predicted"/>